<evidence type="ECO:0008006" key="5">
    <source>
        <dbReference type="Google" id="ProtNLM"/>
    </source>
</evidence>
<dbReference type="RefSeq" id="WP_118258830.1">
    <property type="nucleotide sequence ID" value="NZ_CABJDM010000005.1"/>
</dbReference>
<organism evidence="2 4">
    <name type="scientific">Butyricimonas virosa</name>
    <dbReference type="NCBI Taxonomy" id="544645"/>
    <lineage>
        <taxon>Bacteria</taxon>
        <taxon>Pseudomonadati</taxon>
        <taxon>Bacteroidota</taxon>
        <taxon>Bacteroidia</taxon>
        <taxon>Bacteroidales</taxon>
        <taxon>Odoribacteraceae</taxon>
        <taxon>Butyricimonas</taxon>
    </lineage>
</organism>
<dbReference type="AlphaFoldDB" id="A0A415QLA3"/>
<evidence type="ECO:0000313" key="3">
    <source>
        <dbReference type="Proteomes" id="UP000283589"/>
    </source>
</evidence>
<evidence type="ECO:0000313" key="4">
    <source>
        <dbReference type="Proteomes" id="UP000286038"/>
    </source>
</evidence>
<dbReference type="InterPro" id="IPR032183">
    <property type="entry name" value="PKD-like"/>
</dbReference>
<dbReference type="EMBL" id="QRZA01000003">
    <property type="protein sequence ID" value="RGV35822.1"/>
    <property type="molecule type" value="Genomic_DNA"/>
</dbReference>
<proteinExistence type="predicted"/>
<reference evidence="3 4" key="1">
    <citation type="submission" date="2018-08" db="EMBL/GenBank/DDBJ databases">
        <title>A genome reference for cultivated species of the human gut microbiota.</title>
        <authorList>
            <person name="Zou Y."/>
            <person name="Xue W."/>
            <person name="Luo G."/>
        </authorList>
    </citation>
    <scope>NUCLEOTIDE SEQUENCE [LARGE SCALE GENOMIC DNA]</scope>
    <source>
        <strain evidence="1 3">AF14-49</strain>
        <strain evidence="2 4">AF34-33</strain>
    </source>
</reference>
<dbReference type="Proteomes" id="UP000286038">
    <property type="component" value="Unassembled WGS sequence"/>
</dbReference>
<protein>
    <recommendedName>
        <fullName evidence="5">PKD-like family protein</fullName>
    </recommendedName>
</protein>
<gene>
    <name evidence="1" type="ORF">DWW18_03295</name>
    <name evidence="2" type="ORF">DWZ68_06550</name>
</gene>
<evidence type="ECO:0000313" key="2">
    <source>
        <dbReference type="EMBL" id="RHM44773.1"/>
    </source>
</evidence>
<dbReference type="InterPro" id="IPR011047">
    <property type="entry name" value="Quinoprotein_ADH-like_sf"/>
</dbReference>
<dbReference type="SUPFAM" id="SSF50998">
    <property type="entry name" value="Quinoprotein alcohol dehydrogenase-like"/>
    <property type="match status" value="1"/>
</dbReference>
<dbReference type="Proteomes" id="UP000283589">
    <property type="component" value="Unassembled WGS sequence"/>
</dbReference>
<accession>A0A415QLA3</accession>
<dbReference type="EMBL" id="QRPV01000005">
    <property type="protein sequence ID" value="RHM44773.1"/>
    <property type="molecule type" value="Genomic_DNA"/>
</dbReference>
<sequence length="481" mass="54387">MMKKIQLIIWSILVLCVGACTEDKGDYDYIPLNDLVVQGIEKDYTVEQFSSLKIPVTITVKDGFSEDRYEYLWYIWRVNNTADPDTLSFKKDLDVEVESVTGEYSMRYIVTDKETGVFYSTRTDLTIVNSYSKGLMALSEVEGNANVTFINVVNTVTEDAYEKVNGEIAGRSPRGIFYTGEGEFTKGLVVISTGDGSKAIEPTDFSYMMDFSEMFYFAPDPCVMECLCKNMYGFDEYVIINGRVYNRYLSFVEDMFVKYDPQVKGDYEAAPFSIYESNDPFFYDQKGKRFIYNNYGAMISVEPASGVFNPAEMESTMVYGAAFEDNVRAVMEDADGHRFVIAAQKRVEYDDESYDSYIRVIPIRKVDLNQAGIAGATCFAVSSKDVDFLYYGYQDKVVCVSTVTGNVLATYDGFEDGCTIDYIEFDRSENPDRLYVGVSDGSGKAKSGSIYYLKMNSNGSLEEENHFSNVCGKVVDFEYKK</sequence>
<dbReference type="Pfam" id="PF16407">
    <property type="entry name" value="PKD_2"/>
    <property type="match status" value="1"/>
</dbReference>
<name>A0A415QLA3_9BACT</name>
<comment type="caution">
    <text evidence="2">The sequence shown here is derived from an EMBL/GenBank/DDBJ whole genome shotgun (WGS) entry which is preliminary data.</text>
</comment>
<evidence type="ECO:0000313" key="1">
    <source>
        <dbReference type="EMBL" id="RGV35822.1"/>
    </source>
</evidence>